<protein>
    <submittedName>
        <fullName evidence="2">Allantoin permease</fullName>
    </submittedName>
</protein>
<evidence type="ECO:0000256" key="1">
    <source>
        <dbReference type="SAM" id="Phobius"/>
    </source>
</evidence>
<feature type="transmembrane region" description="Helical" evidence="1">
    <location>
        <begin position="314"/>
        <end position="340"/>
    </location>
</feature>
<dbReference type="Proteomes" id="UP000054911">
    <property type="component" value="Unassembled WGS sequence"/>
</dbReference>
<gene>
    <name evidence="2" type="ORF">AWB80_04047</name>
</gene>
<comment type="caution">
    <text evidence="2">The sequence shown here is derived from an EMBL/GenBank/DDBJ whole genome shotgun (WGS) entry which is preliminary data.</text>
</comment>
<dbReference type="GO" id="GO:0005886">
    <property type="term" value="C:plasma membrane"/>
    <property type="evidence" value="ECO:0007669"/>
    <property type="project" value="TreeGrafter"/>
</dbReference>
<feature type="transmembrane region" description="Helical" evidence="1">
    <location>
        <begin position="416"/>
        <end position="436"/>
    </location>
</feature>
<dbReference type="AlphaFoldDB" id="A0A158BSS4"/>
<dbReference type="PANTHER" id="PTHR30569:SF0">
    <property type="entry name" value="CYTOSINE PERMEASE"/>
    <property type="match status" value="1"/>
</dbReference>
<feature type="transmembrane region" description="Helical" evidence="1">
    <location>
        <begin position="204"/>
        <end position="223"/>
    </location>
</feature>
<dbReference type="RefSeq" id="WP_061176461.1">
    <property type="nucleotide sequence ID" value="NZ_FCOE02000013.1"/>
</dbReference>
<keyword evidence="1" id="KW-1133">Transmembrane helix</keyword>
<feature type="transmembrane region" description="Helical" evidence="1">
    <location>
        <begin position="162"/>
        <end position="184"/>
    </location>
</feature>
<feature type="transmembrane region" description="Helical" evidence="1">
    <location>
        <begin position="28"/>
        <end position="51"/>
    </location>
</feature>
<keyword evidence="3" id="KW-1185">Reference proteome</keyword>
<reference evidence="2" key="1">
    <citation type="submission" date="2016-01" db="EMBL/GenBank/DDBJ databases">
        <authorList>
            <person name="Peeters C."/>
        </authorList>
    </citation>
    <scope>NUCLEOTIDE SEQUENCE [LARGE SCALE GENOMIC DNA]</scope>
    <source>
        <strain evidence="2">LMG 29323</strain>
    </source>
</reference>
<feature type="transmembrane region" description="Helical" evidence="1">
    <location>
        <begin position="274"/>
        <end position="294"/>
    </location>
</feature>
<dbReference type="GO" id="GO:0015209">
    <property type="term" value="F:cytosine transmembrane transporter activity"/>
    <property type="evidence" value="ECO:0007669"/>
    <property type="project" value="InterPro"/>
</dbReference>
<organism evidence="2 3">
    <name type="scientific">Caballeronia pedi</name>
    <dbReference type="NCBI Taxonomy" id="1777141"/>
    <lineage>
        <taxon>Bacteria</taxon>
        <taxon>Pseudomonadati</taxon>
        <taxon>Pseudomonadota</taxon>
        <taxon>Betaproteobacteria</taxon>
        <taxon>Burkholderiales</taxon>
        <taxon>Burkholderiaceae</taxon>
        <taxon>Caballeronia</taxon>
    </lineage>
</organism>
<dbReference type="PANTHER" id="PTHR30569">
    <property type="entry name" value="CYTOSINE TRANSPORTER CODB"/>
    <property type="match status" value="1"/>
</dbReference>
<feature type="transmembrane region" description="Helical" evidence="1">
    <location>
        <begin position="99"/>
        <end position="118"/>
    </location>
</feature>
<dbReference type="InterPro" id="IPR030191">
    <property type="entry name" value="CodB"/>
</dbReference>
<evidence type="ECO:0000313" key="2">
    <source>
        <dbReference type="EMBL" id="SAK73113.1"/>
    </source>
</evidence>
<feature type="transmembrane region" description="Helical" evidence="1">
    <location>
        <begin position="244"/>
        <end position="262"/>
    </location>
</feature>
<feature type="transmembrane region" description="Helical" evidence="1">
    <location>
        <begin position="352"/>
        <end position="372"/>
    </location>
</feature>
<keyword evidence="1" id="KW-0472">Membrane</keyword>
<dbReference type="Gene3D" id="1.10.4160.10">
    <property type="entry name" value="Hydantoin permease"/>
    <property type="match status" value="1"/>
</dbReference>
<dbReference type="OrthoDB" id="9056232at2"/>
<feature type="transmembrane region" description="Helical" evidence="1">
    <location>
        <begin position="57"/>
        <end position="78"/>
    </location>
</feature>
<feature type="transmembrane region" description="Helical" evidence="1">
    <location>
        <begin position="138"/>
        <end position="155"/>
    </location>
</feature>
<evidence type="ECO:0000313" key="3">
    <source>
        <dbReference type="Proteomes" id="UP000054911"/>
    </source>
</evidence>
<dbReference type="STRING" id="1777141.AWB80_04047"/>
<name>A0A158BSS4_9BURK</name>
<proteinExistence type="predicted"/>
<accession>A0A158BSS4</accession>
<keyword evidence="1" id="KW-0812">Transmembrane</keyword>
<sequence length="452" mass="49332">MANLEKASNSDIDYANAPIPPTQRMGRLALSMAWFALCSAMFWLMVPAVLAQSFGTVNVLIGLALSVVVYGLVNRVIVKYAIRTGLSVSLFSRLVFGKVGAELATLIFFATAIYYAVFEGSVISIAIHSQYPSISLNLAYGIVVAYSVPLVFGSVQKWLDKLNGVLLPFFLVGLVAAVVMSFSHYGYSDAWLHIGPASGDPAGGWWQCFTYFMGVWIMMMYTWDYARFGKEKDAGFHRTVTFGWFFYGFTFMINALVGMFLVGSFSVDGGVNEVSAVVALLKLMGISGLVFVWITQTRINTANFYLSAVNMKSFFGMFFGLDIPKFAWAIVVGVVVYLLMQQNVFSFILQSLAYQGIFVVAWVSIALTHILVNDSTTRPEEIEVALRTAPRFNQKGLVAWFAGTVAGIGVMHMPGFAASFSAPVTALCGALVFAALTKPGRSAQRAGVIRID</sequence>
<feature type="transmembrane region" description="Helical" evidence="1">
    <location>
        <begin position="392"/>
        <end position="410"/>
    </location>
</feature>
<dbReference type="EMBL" id="FCOE02000013">
    <property type="protein sequence ID" value="SAK73113.1"/>
    <property type="molecule type" value="Genomic_DNA"/>
</dbReference>